<dbReference type="SUPFAM" id="SSF100939">
    <property type="entry name" value="SPOC domain-like"/>
    <property type="match status" value="1"/>
</dbReference>
<feature type="compositionally biased region" description="Low complexity" evidence="8">
    <location>
        <begin position="1441"/>
        <end position="1453"/>
    </location>
</feature>
<feature type="compositionally biased region" description="Pro residues" evidence="8">
    <location>
        <begin position="741"/>
        <end position="751"/>
    </location>
</feature>
<feature type="compositionally biased region" description="Low complexity" evidence="8">
    <location>
        <begin position="107"/>
        <end position="128"/>
    </location>
</feature>
<evidence type="ECO:0000256" key="3">
    <source>
        <dbReference type="ARBA" id="ARBA00023015"/>
    </source>
</evidence>
<feature type="compositionally biased region" description="Basic and acidic residues" evidence="8">
    <location>
        <begin position="3212"/>
        <end position="3227"/>
    </location>
</feature>
<feature type="compositionally biased region" description="Basic residues" evidence="8">
    <location>
        <begin position="1133"/>
        <end position="1145"/>
    </location>
</feature>
<evidence type="ECO:0000313" key="12">
    <source>
        <dbReference type="Proteomes" id="UP000648187"/>
    </source>
</evidence>
<dbReference type="InterPro" id="IPR012677">
    <property type="entry name" value="Nucleotide-bd_a/b_plait_sf"/>
</dbReference>
<dbReference type="PANTHER" id="PTHR48025">
    <property type="entry name" value="OS02G0815200 PROTEIN"/>
    <property type="match status" value="1"/>
</dbReference>
<feature type="region of interest" description="Disordered" evidence="8">
    <location>
        <begin position="823"/>
        <end position="863"/>
    </location>
</feature>
<feature type="region of interest" description="Disordered" evidence="8">
    <location>
        <begin position="469"/>
        <end position="516"/>
    </location>
</feature>
<feature type="compositionally biased region" description="Gly residues" evidence="8">
    <location>
        <begin position="539"/>
        <end position="548"/>
    </location>
</feature>
<feature type="compositionally biased region" description="Basic and acidic residues" evidence="8">
    <location>
        <begin position="3112"/>
        <end position="3122"/>
    </location>
</feature>
<feature type="compositionally biased region" description="Basic and acidic residues" evidence="8">
    <location>
        <begin position="1152"/>
        <end position="1182"/>
    </location>
</feature>
<feature type="compositionally biased region" description="Basic and acidic residues" evidence="8">
    <location>
        <begin position="1843"/>
        <end position="1852"/>
    </location>
</feature>
<dbReference type="PANTHER" id="PTHR48025:SF1">
    <property type="entry name" value="RRM DOMAIN-CONTAINING PROTEIN"/>
    <property type="match status" value="1"/>
</dbReference>
<dbReference type="GO" id="GO:0003729">
    <property type="term" value="F:mRNA binding"/>
    <property type="evidence" value="ECO:0007669"/>
    <property type="project" value="TreeGrafter"/>
</dbReference>
<feature type="compositionally biased region" description="Basic and acidic residues" evidence="8">
    <location>
        <begin position="500"/>
        <end position="511"/>
    </location>
</feature>
<keyword evidence="4" id="KW-0175">Coiled coil</keyword>
<feature type="compositionally biased region" description="Basic residues" evidence="8">
    <location>
        <begin position="1334"/>
        <end position="1343"/>
    </location>
</feature>
<evidence type="ECO:0000313" key="11">
    <source>
        <dbReference type="EMBL" id="KAF9415178.1"/>
    </source>
</evidence>
<feature type="compositionally biased region" description="Basic and acidic residues" evidence="8">
    <location>
        <begin position="3312"/>
        <end position="3331"/>
    </location>
</feature>
<feature type="compositionally biased region" description="Polar residues" evidence="8">
    <location>
        <begin position="2453"/>
        <end position="2465"/>
    </location>
</feature>
<feature type="region of interest" description="Disordered" evidence="8">
    <location>
        <begin position="3582"/>
        <end position="3668"/>
    </location>
</feature>
<dbReference type="Gene3D" id="3.30.70.330">
    <property type="match status" value="2"/>
</dbReference>
<dbReference type="InterPro" id="IPR012921">
    <property type="entry name" value="SPOC_C"/>
</dbReference>
<keyword evidence="2 7" id="KW-0694">RNA-binding</keyword>
<feature type="region of interest" description="Disordered" evidence="8">
    <location>
        <begin position="1544"/>
        <end position="1616"/>
    </location>
</feature>
<feature type="compositionally biased region" description="Basic and acidic residues" evidence="8">
    <location>
        <begin position="846"/>
        <end position="857"/>
    </location>
</feature>
<feature type="region of interest" description="Disordered" evidence="8">
    <location>
        <begin position="41"/>
        <end position="154"/>
    </location>
</feature>
<feature type="compositionally biased region" description="Basic residues" evidence="8">
    <location>
        <begin position="1744"/>
        <end position="1754"/>
    </location>
</feature>
<dbReference type="InterPro" id="IPR010912">
    <property type="entry name" value="SPOC_met"/>
</dbReference>
<name>A0A835GHF1_SPOEX</name>
<comment type="caution">
    <text evidence="11">The sequence shown here is derived from an EMBL/GenBank/DDBJ whole genome shotgun (WGS) entry which is preliminary data.</text>
</comment>
<evidence type="ECO:0000256" key="6">
    <source>
        <dbReference type="ARBA" id="ARBA00023242"/>
    </source>
</evidence>
<feature type="compositionally biased region" description="Basic and acidic residues" evidence="8">
    <location>
        <begin position="1463"/>
        <end position="1501"/>
    </location>
</feature>
<feature type="compositionally biased region" description="Pro residues" evidence="8">
    <location>
        <begin position="3637"/>
        <end position="3661"/>
    </location>
</feature>
<feature type="compositionally biased region" description="Basic and acidic residues" evidence="8">
    <location>
        <begin position="1815"/>
        <end position="1833"/>
    </location>
</feature>
<feature type="compositionally biased region" description="Basic residues" evidence="8">
    <location>
        <begin position="3609"/>
        <end position="3629"/>
    </location>
</feature>
<feature type="compositionally biased region" description="Pro residues" evidence="8">
    <location>
        <begin position="3358"/>
        <end position="3372"/>
    </location>
</feature>
<feature type="region of interest" description="Disordered" evidence="8">
    <location>
        <begin position="1043"/>
        <end position="1528"/>
    </location>
</feature>
<gene>
    <name evidence="11" type="ORF">HW555_007054</name>
</gene>
<feature type="region of interest" description="Disordered" evidence="8">
    <location>
        <begin position="1693"/>
        <end position="1862"/>
    </location>
</feature>
<feature type="compositionally biased region" description="Basic and acidic residues" evidence="8">
    <location>
        <begin position="1718"/>
        <end position="1727"/>
    </location>
</feature>
<dbReference type="InterPro" id="IPR016194">
    <property type="entry name" value="SPOC-like_C_dom_sf"/>
</dbReference>
<dbReference type="PROSITE" id="PS50102">
    <property type="entry name" value="RRM"/>
    <property type="match status" value="2"/>
</dbReference>
<feature type="region of interest" description="Disordered" evidence="8">
    <location>
        <begin position="2934"/>
        <end position="3016"/>
    </location>
</feature>
<dbReference type="SUPFAM" id="SSF54928">
    <property type="entry name" value="RNA-binding domain, RBD"/>
    <property type="match status" value="2"/>
</dbReference>
<evidence type="ECO:0000259" key="9">
    <source>
        <dbReference type="PROSITE" id="PS50102"/>
    </source>
</evidence>
<feature type="domain" description="SPOC" evidence="10">
    <location>
        <begin position="3697"/>
        <end position="3864"/>
    </location>
</feature>
<sequence>MPLGGEDSSSNTCPIAATAAAPAAWRGTNDSATEYCRRGNTPAAYGRYQRNNSTAPYSTPPSNVERTTPHHRWYANSDRVPGATGGESTPSTPGGGTEGGGRRRRNSGSGSSRSDSSSPEPSDTSRASTPAAQPSLSHHPNHRTPPSLQHQWASTASGRPLAICVRNLPTRSTDSSLKDGLYHEYKKHGKVVWVKVVGQNADRYAVVRFKKPSDVEKALEVSQDKLFFGCKISVAPHQSCDEDADSAKPYETDIDEYHPKMQATRTLFIGNLEKDVTQQQLRDKFKHFGRIIEIDIKKGSSGGAGYAFCQYASISSVVEAIRAMDGENVGGSRVKLGFGKPVATTCVWVDGLTEHTEKQVLSAVSRCGGATSVCVDRAAGAALEAFYEQLEKHGGSAALTGSERLSGDLATRYLPPTRHDPVRFDGAGSRSRASSYGRASSRTPRYSTLEHYDPTDYAADRRYRVYDEVGSSPQAEETPYEERLQSVVVSPHRARRHRRDSSPDDRKHSKMFETTSRDIVVSVPDARGLAPEAERGTVAGAGTGGGARARGRTRAPARRCGTSRTPRPWSRAGRPRAPAAAHEPAAAQVRRAAHAHGGSAPHSPSLEERIRSLDEKLNGSRILAEAPDRTRLRHRLLDVDINEVKPSEVVRSLLAKRSVFDEDSERLEGAGRAPSPGSSPRGRLAAATPRALRYPFPAHPLPPAPPAALLPGSLDLDGDMAEHAPLKLSSNLCHEIRGRPRTPPPPPPPPEPETELERENQLVQNDNSSQFESDTKAIEKHTDNYSADCVNVSLITSGGTEDSIDGEDNDRIRDRSKYSIATTSLSKQTSSVSLNADSGQAMRNDNLPKNDHQDDKTNNSSLSLNMEDNSAREVMEMLLKRVEFNDSQKCEPQFEKHCSKYNKEGVIKAELHKHDERLKLDSENKIDLFCHTDKHNSREIQENHITKELIEFELQQNHLNSVNFMKTNVEINQDVKNSEKIMKDRHNHNYHNTKLEKENIQFDKSFEKERNTNAVTLTDKKIDSERNHDERVRLDRDKIRHSKEKFVDKEKSESEKLKSNKSEKHADKEKRPKDEQHEKTQSDKNKSEKDGERNQKDKTDKEFEKSKHNDEKQYRHDHHKKDRSDRKRERNPKMLKARPLNRRKMINTNTIEQRKIMTQEEKVRRNQNRDETSRELSRKDSTDSSTSRASHESTKLKDLEIDPKEDGKSKLKQIELFVKHENDKESKSDNKEEKDSGNQHKNKNDVTSEHITKLKGDSGEKQRHYSLDSPSVDSKRKERLNSCSSLPSNIGHKRRMSSQDSVDIFNEDVKKGRNDSKISERRDSKESRSENRHKTTKFSKGHFAKIIESKTKDDKKNQVKPPDDTYIEKLSEPKDTKTVDKIKSLKKSLGDETEDKPSTDSINEGLQNDLDFLATLELRSSEEDERQRALRKEMKEKKRIQQLQQIQELQLQRDALHPTEFMGKNKEEKKPKCDEKKKELAREKRMSTERKSRDDKNDTNKRKSRKPVHSSDSSDSDEPKKHSIFDIIDDGPTYISIKKYCSMDNSSDDDIVIHTKRREKSHRYDYDSNKPDEYFDGNTNEEDLRNKLSRKNSRTRIMSDTSDDEASKRSVSKSPTFGLDNVKKELLSDSESTQKIKLEITKESSENIKKNSLLNLFGKSDSDDSKIKLNLENDNGYKSNYIKSMCNDFSSESESACNKNSLDNRRKHKKKQKKHKSTYSDDEKIDNSDTSLVEGYKHKTIDKQRRHSNRKDKRKEKLRESIDTDDTRDEKSKIKREKKSSNNNFDGVTDSVCSTMKKDGKMEDIFGPLSDESDGDTRTHATHKMEFSSHEAETSFSANNPDYKSKEKDERRKKEKKRKENRFFKDDDNSLDVDAVGKAIEARLFADALMDDDSRIKAETLSESLNKFEKNDIKYAEGNVISEIVKHDKIKRDCKEKKKKKKKNREDRQSRKEHHNYYQQEKADKADHDTTENEEISTNTLLLDIPLPNDVQTVNFDKAEESHSHLEPQSLPRLTDSPPIVIQSDENTDSKSVDSSNTIIDDNKMDYIENKEIEIEEIPMPPPFETIVTDISEVPLPKDPLPSKLNNNTEDCFLSSLSSDGDSCEDAVRNITSSEKEADKTEKIETSSDIVEISPCKNEKKPDEKPRAIISQEETEDAVAALLGESFGGKINTFSNCYEESENNSTHPNEIEIATIENENIPEEDAEEMRQAVQNLNASEMEMKPDTPVSDNDLLLIDTDTEENDETAQDAIEKLPVNIIATNQTLHAVTEQKKNLDNSNAASLETKPNLAPVVTTTASDTTVKVKETDIKIQLTKRENIQLITSTATPVITSWTPANNKVQEPHILNIQGSPLPNREKNEMKPTHITTNIVQIKTSAPTQNVQINNNTTRPIMAQPRVTAPSFQVINQMIRSQAPTIQPPTIKIPEPHVLYQKPQGIVISPRMPNDPRMQSPKASSQGETMTSPRLTNMTILSTSPQSLNSAGLTSPNAIQQRSPGQVTVVRMQQPPLSPIQTMHIQHGARTMLSPNRPNSVLVQTQGAPIHFNRLPVTPVLTPISKQINNQNKGIGVTTSPLLHQQKIISGDCRKTDQRNIPDNPNENTKIILSPTSLQHSTNPTVMAQNRLISMQNAIHVSNMNTVHLNNKVVINTVSQLNEKRENQPQKTDKINHIPFGSTPIIHVAAVNNTTTSIIQGNKPAQSNIQEINTINRSQGSNVIHSLGSQRIISPVSLGNVLKIDTKKGAASVLSMATIRPPSILTKLGLCTSSTNTTTSVTNVSPLLLKTTCSTGRLNSKFDTDNKVLKPLVLQNHIRDSAIKMEEKIDPIVTTTLTGCEEIVKDKKDFTSTPMTSTMDDISKCETDFEELLKDTTNEIKISNDPDKKLEINVGKTVTLITTSKDTHDTPVSKSMDCAKIENNNTNQTQFTPIAAKNEVDDNAGTESKEIFQQSTVPTDSDEIKKETINQTSNDLNNVLPPQSGNEFLNLENTSKSDESNFNNLLSEDSKATSPIKNDENDSWSGKDVNLESVIKKVDSLCNDNVEIVQKSEGNDVEDEMEVDSNNSEKIINQTPHIMSTTSTSQIENIAESKNAEETTSEKTTPGTTAKRGGRNVRGRKIDKNQDRVQTRQISKPARGTTTKRGRGRAKVDKKIKAIVTTSGNTMPGDVYDFHEDSGDESASSPNKTERPRLILTIKSPNSAHSSVTATSTLSIAQKEQIKLNDKNKDEKNEEFVSPSPNTRKSRRLQEKDVQRSTVDDVIEDVIKGPRTGKESNKKRATRQAAVKANQEKTSDTRKSPRGAKRTRDRSLSDASVDSGDERSLKDCMRDPKTPRLEEQTVEPEPEPATVPRSVPPAAQVLPTVVGPPPAPAQSPAHPTPVAPLAPISAKLAGAFEAVVGNSSNASAAPPSPASPLAQSGGEAARARRPADGVPGALVPVGGSEATDARVQSPALPHRPPSAPATPAQLRPLRMLARRVDERPAHYAATASLPRGAHHPPDLHLKQVAVVGPQPHHVAHHPGAASRVTIASVPALSPQGQIGMSSECICFNFVHAVWKSADLVGSPPPAHQQTSPANAFRLGDSMIRRGMNSSVFPTDRSRQRAARRPLPAGAAARRQRARGRRAVPRRGAARAGRRPAAPYGRSPPPAHASRPQLPPGAAPPAPGPPHASQVPREADSLQMLLRVSTRACAAFRSWDEPPHNISHLVTALPRHVAGLAGFKNDSAAVQMHFVGGNPGVAGDTLSRHADGSTPLLRIAQRMRLEQPQLEQVHRKMKMENEHCMLLALPCGRDHMDVLQQSTNLTAGFITYLQKKQAAGIVNIAPPGHHQAMFTVHIFPSCEFANENLNRIAPDLMHRVADIAHLLIVIATV</sequence>
<comment type="subcellular location">
    <subcellularLocation>
        <location evidence="1">Nucleus</location>
    </subcellularLocation>
</comment>
<feature type="region of interest" description="Disordered" evidence="8">
    <location>
        <begin position="2442"/>
        <end position="2465"/>
    </location>
</feature>
<evidence type="ECO:0008006" key="13">
    <source>
        <dbReference type="Google" id="ProtNLM"/>
    </source>
</evidence>
<dbReference type="Proteomes" id="UP000648187">
    <property type="component" value="Unassembled WGS sequence"/>
</dbReference>
<keyword evidence="3" id="KW-0805">Transcription regulation</keyword>
<organism evidence="11 12">
    <name type="scientific">Spodoptera exigua</name>
    <name type="common">Beet armyworm</name>
    <name type="synonym">Noctua fulgens</name>
    <dbReference type="NCBI Taxonomy" id="7107"/>
    <lineage>
        <taxon>Eukaryota</taxon>
        <taxon>Metazoa</taxon>
        <taxon>Ecdysozoa</taxon>
        <taxon>Arthropoda</taxon>
        <taxon>Hexapoda</taxon>
        <taxon>Insecta</taxon>
        <taxon>Pterygota</taxon>
        <taxon>Neoptera</taxon>
        <taxon>Endopterygota</taxon>
        <taxon>Lepidoptera</taxon>
        <taxon>Glossata</taxon>
        <taxon>Ditrysia</taxon>
        <taxon>Noctuoidea</taxon>
        <taxon>Noctuidae</taxon>
        <taxon>Amphipyrinae</taxon>
        <taxon>Spodoptera</taxon>
    </lineage>
</organism>
<keyword evidence="6" id="KW-0539">Nucleus</keyword>
<feature type="compositionally biased region" description="Low complexity" evidence="8">
    <location>
        <begin position="571"/>
        <end position="604"/>
    </location>
</feature>
<feature type="compositionally biased region" description="Basic residues" evidence="8">
    <location>
        <begin position="1705"/>
        <end position="1717"/>
    </location>
</feature>
<feature type="compositionally biased region" description="Basic and acidic residues" evidence="8">
    <location>
        <begin position="1419"/>
        <end position="1436"/>
    </location>
</feature>
<dbReference type="EMBL" id="JACKWZ010000115">
    <property type="protein sequence ID" value="KAF9415178.1"/>
    <property type="molecule type" value="Genomic_DNA"/>
</dbReference>
<evidence type="ECO:0000256" key="2">
    <source>
        <dbReference type="ARBA" id="ARBA00022884"/>
    </source>
</evidence>
<feature type="domain" description="RRM" evidence="9">
    <location>
        <begin position="161"/>
        <end position="239"/>
    </location>
</feature>
<feature type="compositionally biased region" description="Basic and acidic residues" evidence="8">
    <location>
        <begin position="1189"/>
        <end position="1266"/>
    </location>
</feature>
<dbReference type="Pfam" id="PF07744">
    <property type="entry name" value="SPOC"/>
    <property type="match status" value="1"/>
</dbReference>
<dbReference type="InterPro" id="IPR050502">
    <property type="entry name" value="Euk_RNA-bind_prot"/>
</dbReference>
<dbReference type="Gene3D" id="2.40.290.10">
    <property type="match status" value="1"/>
</dbReference>
<feature type="compositionally biased region" description="Basic and acidic residues" evidence="8">
    <location>
        <begin position="1961"/>
        <end position="1971"/>
    </location>
</feature>
<feature type="compositionally biased region" description="Low complexity" evidence="8">
    <location>
        <begin position="426"/>
        <end position="442"/>
    </location>
</feature>
<dbReference type="InterPro" id="IPR000504">
    <property type="entry name" value="RRM_dom"/>
</dbReference>
<feature type="region of interest" description="Disordered" evidence="8">
    <location>
        <begin position="735"/>
        <end position="775"/>
    </location>
</feature>
<protein>
    <recommendedName>
        <fullName evidence="13">Protein split ends</fullName>
    </recommendedName>
</protein>
<feature type="compositionally biased region" description="Basic and acidic residues" evidence="8">
    <location>
        <begin position="3282"/>
        <end position="3291"/>
    </location>
</feature>
<reference evidence="11" key="1">
    <citation type="submission" date="2020-08" db="EMBL/GenBank/DDBJ databases">
        <title>Spodoptera exigua strain:BAW_Kor-Di-RS1 Genome sequencing and assembly.</title>
        <authorList>
            <person name="Kim J."/>
            <person name="Nam H.Y."/>
            <person name="Kwon M."/>
            <person name="Choi J.H."/>
            <person name="Cho S.R."/>
            <person name="Kim G.-H."/>
        </authorList>
    </citation>
    <scope>NUCLEOTIDE SEQUENCE</scope>
    <source>
        <strain evidence="11">BAW_Kor-Di-RS1</strain>
        <tissue evidence="11">Whole-body</tissue>
    </source>
</reference>
<dbReference type="Pfam" id="PF00076">
    <property type="entry name" value="RRM_1"/>
    <property type="match status" value="2"/>
</dbReference>
<feature type="compositionally biased region" description="Basic and acidic residues" evidence="8">
    <location>
        <begin position="3240"/>
        <end position="3270"/>
    </location>
</feature>
<evidence type="ECO:0000256" key="5">
    <source>
        <dbReference type="ARBA" id="ARBA00023163"/>
    </source>
</evidence>
<evidence type="ECO:0000259" key="10">
    <source>
        <dbReference type="PROSITE" id="PS50917"/>
    </source>
</evidence>
<feature type="region of interest" description="Disordered" evidence="8">
    <location>
        <begin position="1932"/>
        <end position="1981"/>
    </location>
</feature>
<feature type="domain" description="RRM" evidence="9">
    <location>
        <begin position="265"/>
        <end position="341"/>
    </location>
</feature>
<dbReference type="PROSITE" id="PS50917">
    <property type="entry name" value="SPOC"/>
    <property type="match status" value="1"/>
</dbReference>
<feature type="compositionally biased region" description="Polar residues" evidence="8">
    <location>
        <begin position="761"/>
        <end position="772"/>
    </location>
</feature>
<feature type="region of interest" description="Disordered" evidence="8">
    <location>
        <begin position="528"/>
        <end position="607"/>
    </location>
</feature>
<dbReference type="SMART" id="SM00360">
    <property type="entry name" value="RRM"/>
    <property type="match status" value="2"/>
</dbReference>
<feature type="region of interest" description="Disordered" evidence="8">
    <location>
        <begin position="3209"/>
        <end position="3372"/>
    </location>
</feature>
<feature type="compositionally biased region" description="Basic and acidic residues" evidence="8">
    <location>
        <begin position="1307"/>
        <end position="1333"/>
    </location>
</feature>
<dbReference type="InterPro" id="IPR035979">
    <property type="entry name" value="RBD_domain_sf"/>
</dbReference>
<keyword evidence="12" id="KW-1185">Reference proteome</keyword>
<feature type="compositionally biased region" description="Polar residues" evidence="8">
    <location>
        <begin position="823"/>
        <end position="843"/>
    </location>
</feature>
<feature type="compositionally biased region" description="Basic and acidic residues" evidence="8">
    <location>
        <begin position="1043"/>
        <end position="1114"/>
    </location>
</feature>
<feature type="region of interest" description="Disordered" evidence="8">
    <location>
        <begin position="3395"/>
        <end position="3461"/>
    </location>
</feature>
<dbReference type="FunFam" id="2.40.290.10:FF:000002">
    <property type="entry name" value="Spen family transcriptional repressor"/>
    <property type="match status" value="1"/>
</dbReference>
<proteinExistence type="predicted"/>
<evidence type="ECO:0000256" key="8">
    <source>
        <dbReference type="SAM" id="MobiDB-lite"/>
    </source>
</evidence>
<dbReference type="CDD" id="cd21543">
    <property type="entry name" value="SPOC_SHARP"/>
    <property type="match status" value="1"/>
</dbReference>
<evidence type="ECO:0000256" key="1">
    <source>
        <dbReference type="ARBA" id="ARBA00004123"/>
    </source>
</evidence>
<dbReference type="GO" id="GO:0005634">
    <property type="term" value="C:nucleus"/>
    <property type="evidence" value="ECO:0007669"/>
    <property type="project" value="UniProtKB-SubCell"/>
</dbReference>
<feature type="compositionally biased region" description="Polar residues" evidence="8">
    <location>
        <begin position="2961"/>
        <end position="3008"/>
    </location>
</feature>
<feature type="compositionally biased region" description="Polar residues" evidence="8">
    <location>
        <begin position="130"/>
        <end position="154"/>
    </location>
</feature>
<dbReference type="FunFam" id="3.30.70.330:FF:000088">
    <property type="entry name" value="msx2-interacting protein-like isoform X1"/>
    <property type="match status" value="1"/>
</dbReference>
<feature type="compositionally biased region" description="Basic and acidic residues" evidence="8">
    <location>
        <begin position="1345"/>
        <end position="1383"/>
    </location>
</feature>
<evidence type="ECO:0000256" key="7">
    <source>
        <dbReference type="PROSITE-ProRule" id="PRU00176"/>
    </source>
</evidence>
<feature type="region of interest" description="Disordered" evidence="8">
    <location>
        <begin position="411"/>
        <end position="450"/>
    </location>
</feature>
<feature type="region of interest" description="Disordered" evidence="8">
    <location>
        <begin position="661"/>
        <end position="686"/>
    </location>
</feature>
<feature type="compositionally biased region" description="Polar residues" evidence="8">
    <location>
        <begin position="49"/>
        <end position="66"/>
    </location>
</feature>
<evidence type="ECO:0000256" key="4">
    <source>
        <dbReference type="ARBA" id="ARBA00023054"/>
    </source>
</evidence>
<feature type="compositionally biased region" description="Basic and acidic residues" evidence="8">
    <location>
        <begin position="1562"/>
        <end position="1573"/>
    </location>
</feature>
<keyword evidence="5" id="KW-0804">Transcription</keyword>
<accession>A0A835GHF1</accession>
<feature type="region of interest" description="Disordered" evidence="8">
    <location>
        <begin position="3084"/>
        <end position="3184"/>
    </location>
</feature>
<feature type="compositionally biased region" description="Basic and acidic residues" evidence="8">
    <location>
        <begin position="1122"/>
        <end position="1132"/>
    </location>
</feature>